<dbReference type="SUPFAM" id="SSF51126">
    <property type="entry name" value="Pectin lyase-like"/>
    <property type="match status" value="1"/>
</dbReference>
<comment type="caution">
    <text evidence="1">The sequence shown here is derived from an EMBL/GenBank/DDBJ whole genome shotgun (WGS) entry which is preliminary data.</text>
</comment>
<accession>A0A0F9J7D9</accession>
<name>A0A0F9J7D9_9ZZZZ</name>
<protein>
    <recommendedName>
        <fullName evidence="2">Right handed beta helix domain-containing protein</fullName>
    </recommendedName>
</protein>
<gene>
    <name evidence="1" type="ORF">LCGC14_1565400</name>
</gene>
<dbReference type="AlphaFoldDB" id="A0A0F9J7D9"/>
<reference evidence="1" key="1">
    <citation type="journal article" date="2015" name="Nature">
        <title>Complex archaea that bridge the gap between prokaryotes and eukaryotes.</title>
        <authorList>
            <person name="Spang A."/>
            <person name="Saw J.H."/>
            <person name="Jorgensen S.L."/>
            <person name="Zaremba-Niedzwiedzka K."/>
            <person name="Martijn J."/>
            <person name="Lind A.E."/>
            <person name="van Eijk R."/>
            <person name="Schleper C."/>
            <person name="Guy L."/>
            <person name="Ettema T.J."/>
        </authorList>
    </citation>
    <scope>NUCLEOTIDE SEQUENCE</scope>
</reference>
<evidence type="ECO:0008006" key="2">
    <source>
        <dbReference type="Google" id="ProtNLM"/>
    </source>
</evidence>
<dbReference type="EMBL" id="LAZR01012139">
    <property type="protein sequence ID" value="KKM34183.1"/>
    <property type="molecule type" value="Genomic_DNA"/>
</dbReference>
<evidence type="ECO:0000313" key="1">
    <source>
        <dbReference type="EMBL" id="KKM34183.1"/>
    </source>
</evidence>
<proteinExistence type="predicted"/>
<sequence length="316" mass="33109">MSSIAKSPLKGLRPTRMKAGISRVEDLANGQEALGPGVGAKTVYYCDGNAGNDNNSGVGGWENAFKTLATAMAASHADIALNKFGWAARNVIYCRADWFVEDLVALPQKTDVIGVGSADGRKGAGITGNHAPVNTTAGCRFFNFNFQPTAAADLWILTNATSGLEFWNCRFLSTNGATVAVSGIDTTASTFLKVIGCEFSGQFSADYIDIGAGAIDSMVIMDNIMSGGSDNGIMVTDTATVTATRRGMIIGNFIECADIAIDVNSTSLFNVFNNRLISGEAVGSGSYVIDLTYAVDNLLTGNDISVRIPSTTDITT</sequence>
<organism evidence="1">
    <name type="scientific">marine sediment metagenome</name>
    <dbReference type="NCBI Taxonomy" id="412755"/>
    <lineage>
        <taxon>unclassified sequences</taxon>
        <taxon>metagenomes</taxon>
        <taxon>ecological metagenomes</taxon>
    </lineage>
</organism>
<dbReference type="InterPro" id="IPR011050">
    <property type="entry name" value="Pectin_lyase_fold/virulence"/>
</dbReference>